<feature type="transmembrane region" description="Helical" evidence="1">
    <location>
        <begin position="194"/>
        <end position="212"/>
    </location>
</feature>
<gene>
    <name evidence="2" type="ORF">IV203_035775</name>
</gene>
<sequence>MGHGDTADSEKYPFGRFLGYEIWKRDPTSPWIKTLWVALTVTGLLYMIFSVTIVSYFSGITDTWDRHHELPENNHPVVAMLALVLATLGLSIFRAHIIVCVSFGVYGLLILTDVLLGNAQDGYKKTDVQRKTHPWPESWTTENITCYNEMFCEPTRWGRFLRRPGNTLSNVTYLLSSLCIFDSSLRSAYWMSDLVFAVMLLVLAVFSTLWHASNAPWSQYVDIWSMDCCILYLIIRYGCLASQTVLTTLLGTESSISQQLSTSACVLIYSTIVVGLGKSYSYKYQKRWLHGNCPFSGRARLLGRSNFRGRGQENVHVVTVCAFAALPVIYTGIPTIIQVLVIGSVGSTVAAMWAFRTLVLGWTYRLFDRWLLDGCVPMNYFASGRQPSWFRTFCAAIVSPTAVLHFFTGLTLLTGYVHCRSVEEFVSI</sequence>
<organism evidence="2 3">
    <name type="scientific">Nitzschia inconspicua</name>
    <dbReference type="NCBI Taxonomy" id="303405"/>
    <lineage>
        <taxon>Eukaryota</taxon>
        <taxon>Sar</taxon>
        <taxon>Stramenopiles</taxon>
        <taxon>Ochrophyta</taxon>
        <taxon>Bacillariophyta</taxon>
        <taxon>Bacillariophyceae</taxon>
        <taxon>Bacillariophycidae</taxon>
        <taxon>Bacillariales</taxon>
        <taxon>Bacillariaceae</taxon>
        <taxon>Nitzschia</taxon>
    </lineage>
</organism>
<dbReference type="Proteomes" id="UP000693970">
    <property type="component" value="Unassembled WGS sequence"/>
</dbReference>
<feature type="transmembrane region" description="Helical" evidence="1">
    <location>
        <begin position="388"/>
        <end position="407"/>
    </location>
</feature>
<reference evidence="2" key="1">
    <citation type="journal article" date="2021" name="Sci. Rep.">
        <title>Diploid genomic architecture of Nitzschia inconspicua, an elite biomass production diatom.</title>
        <authorList>
            <person name="Oliver A."/>
            <person name="Podell S."/>
            <person name="Pinowska A."/>
            <person name="Traller J.C."/>
            <person name="Smith S.R."/>
            <person name="McClure R."/>
            <person name="Beliaev A."/>
            <person name="Bohutskyi P."/>
            <person name="Hill E.A."/>
            <person name="Rabines A."/>
            <person name="Zheng H."/>
            <person name="Allen L.Z."/>
            <person name="Kuo A."/>
            <person name="Grigoriev I.V."/>
            <person name="Allen A.E."/>
            <person name="Hazlebeck D."/>
            <person name="Allen E.E."/>
        </authorList>
    </citation>
    <scope>NUCLEOTIDE SEQUENCE</scope>
    <source>
        <strain evidence="2">Hildebrandi</strain>
    </source>
</reference>
<dbReference type="EMBL" id="JAGRRH010000013">
    <property type="protein sequence ID" value="KAG7360676.1"/>
    <property type="molecule type" value="Genomic_DNA"/>
</dbReference>
<keyword evidence="1" id="KW-0472">Membrane</keyword>
<evidence type="ECO:0000313" key="3">
    <source>
        <dbReference type="Proteomes" id="UP000693970"/>
    </source>
</evidence>
<keyword evidence="3" id="KW-1185">Reference proteome</keyword>
<protein>
    <submittedName>
        <fullName evidence="2">Uncharacterized protein</fullName>
    </submittedName>
</protein>
<evidence type="ECO:0000313" key="2">
    <source>
        <dbReference type="EMBL" id="KAG7360676.1"/>
    </source>
</evidence>
<feature type="transmembrane region" description="Helical" evidence="1">
    <location>
        <begin position="339"/>
        <end position="367"/>
    </location>
</feature>
<feature type="transmembrane region" description="Helical" evidence="1">
    <location>
        <begin position="34"/>
        <end position="57"/>
    </location>
</feature>
<comment type="caution">
    <text evidence="2">The sequence shown here is derived from an EMBL/GenBank/DDBJ whole genome shotgun (WGS) entry which is preliminary data.</text>
</comment>
<dbReference type="AlphaFoldDB" id="A0A9K3LGV5"/>
<reference evidence="2" key="2">
    <citation type="submission" date="2021-04" db="EMBL/GenBank/DDBJ databases">
        <authorList>
            <person name="Podell S."/>
        </authorList>
    </citation>
    <scope>NUCLEOTIDE SEQUENCE</scope>
    <source>
        <strain evidence="2">Hildebrandi</strain>
    </source>
</reference>
<keyword evidence="1" id="KW-0812">Transmembrane</keyword>
<feature type="transmembrane region" description="Helical" evidence="1">
    <location>
        <begin position="256"/>
        <end position="277"/>
    </location>
</feature>
<dbReference type="OrthoDB" id="42499at2759"/>
<evidence type="ECO:0000256" key="1">
    <source>
        <dbReference type="SAM" id="Phobius"/>
    </source>
</evidence>
<feature type="transmembrane region" description="Helical" evidence="1">
    <location>
        <begin position="77"/>
        <end position="110"/>
    </location>
</feature>
<accession>A0A9K3LGV5</accession>
<name>A0A9K3LGV5_9STRA</name>
<keyword evidence="1" id="KW-1133">Transmembrane helix</keyword>
<proteinExistence type="predicted"/>
<feature type="transmembrane region" description="Helical" evidence="1">
    <location>
        <begin position="314"/>
        <end position="333"/>
    </location>
</feature>